<dbReference type="InterPro" id="IPR002130">
    <property type="entry name" value="Cyclophilin-type_PPIase_dom"/>
</dbReference>
<dbReference type="InterPro" id="IPR020892">
    <property type="entry name" value="Cyclophilin-type_PPIase_CS"/>
</dbReference>
<dbReference type="PROSITE" id="PS50072">
    <property type="entry name" value="CSA_PPIASE_2"/>
    <property type="match status" value="1"/>
</dbReference>
<proteinExistence type="inferred from homology"/>
<evidence type="ECO:0000256" key="3">
    <source>
        <dbReference type="ARBA" id="ARBA00007365"/>
    </source>
</evidence>
<dbReference type="EC" id="5.2.1.8" evidence="7"/>
<evidence type="ECO:0000256" key="4">
    <source>
        <dbReference type="ARBA" id="ARBA00022490"/>
    </source>
</evidence>
<dbReference type="GO" id="GO:0005737">
    <property type="term" value="C:cytoplasm"/>
    <property type="evidence" value="ECO:0007669"/>
    <property type="project" value="UniProtKB-SubCell"/>
</dbReference>
<evidence type="ECO:0000256" key="5">
    <source>
        <dbReference type="ARBA" id="ARBA00023110"/>
    </source>
</evidence>
<dbReference type="PANTHER" id="PTHR43246">
    <property type="entry name" value="PEPTIDYL-PROLYL CIS-TRANS ISOMERASE CYP38, CHLOROPLASTIC"/>
    <property type="match status" value="1"/>
</dbReference>
<accession>Q3SHM9</accession>
<dbReference type="GO" id="GO:0006457">
    <property type="term" value="P:protein folding"/>
    <property type="evidence" value="ECO:0007669"/>
    <property type="project" value="InterPro"/>
</dbReference>
<dbReference type="FunFam" id="2.40.100.10:FF:000004">
    <property type="entry name" value="Peptidyl-prolyl cis-trans isomerase"/>
    <property type="match status" value="1"/>
</dbReference>
<evidence type="ECO:0000313" key="10">
    <source>
        <dbReference type="Proteomes" id="UP000008291"/>
    </source>
</evidence>
<dbReference type="Proteomes" id="UP000008291">
    <property type="component" value="Chromosome"/>
</dbReference>
<evidence type="ECO:0000313" key="9">
    <source>
        <dbReference type="EMBL" id="AAZ97857.1"/>
    </source>
</evidence>
<dbReference type="KEGG" id="tbd:Tbd_1904"/>
<evidence type="ECO:0000256" key="6">
    <source>
        <dbReference type="ARBA" id="ARBA00023235"/>
    </source>
</evidence>
<feature type="domain" description="PPIase cyclophilin-type" evidence="8">
    <location>
        <begin position="1"/>
        <end position="162"/>
    </location>
</feature>
<dbReference type="OrthoDB" id="9807797at2"/>
<dbReference type="CDD" id="cd01920">
    <property type="entry name" value="cyclophilin_EcCYP_like"/>
    <property type="match status" value="1"/>
</dbReference>
<comment type="similarity">
    <text evidence="3 7">Belongs to the cyclophilin-type PPIase family.</text>
</comment>
<reference evidence="9 10" key="1">
    <citation type="journal article" date="2006" name="J. Bacteriol.">
        <title>The genome sequence of the obligately chemolithoautotrophic, facultatively anaerobic bacterium Thiobacillus denitrificans.</title>
        <authorList>
            <person name="Beller H.R."/>
            <person name="Chain P.S."/>
            <person name="Letain T.E."/>
            <person name="Chakicherla A."/>
            <person name="Larimer F.W."/>
            <person name="Richardson P.M."/>
            <person name="Coleman M.A."/>
            <person name="Wood A.P."/>
            <person name="Kelly D.P."/>
        </authorList>
    </citation>
    <scope>NUCLEOTIDE SEQUENCE [LARGE SCALE GENOMIC DNA]</scope>
    <source>
        <strain evidence="9 10">ATCC 25259</strain>
    </source>
</reference>
<evidence type="ECO:0000256" key="7">
    <source>
        <dbReference type="RuleBase" id="RU363019"/>
    </source>
</evidence>
<gene>
    <name evidence="9" type="ordered locus">Tbd_1904</name>
</gene>
<dbReference type="eggNOG" id="COG0652">
    <property type="taxonomic scope" value="Bacteria"/>
</dbReference>
<keyword evidence="5 7" id="KW-0697">Rotamase</keyword>
<dbReference type="HOGENOM" id="CLU_012062_16_9_4"/>
<keyword evidence="10" id="KW-1185">Reference proteome</keyword>
<evidence type="ECO:0000256" key="2">
    <source>
        <dbReference type="ARBA" id="ARBA00004496"/>
    </source>
</evidence>
<comment type="catalytic activity">
    <reaction evidence="7">
        <text>[protein]-peptidylproline (omega=180) = [protein]-peptidylproline (omega=0)</text>
        <dbReference type="Rhea" id="RHEA:16237"/>
        <dbReference type="Rhea" id="RHEA-COMP:10747"/>
        <dbReference type="Rhea" id="RHEA-COMP:10748"/>
        <dbReference type="ChEBI" id="CHEBI:83833"/>
        <dbReference type="ChEBI" id="CHEBI:83834"/>
        <dbReference type="EC" id="5.2.1.8"/>
    </reaction>
</comment>
<dbReference type="Gene3D" id="2.40.100.10">
    <property type="entry name" value="Cyclophilin-like"/>
    <property type="match status" value="1"/>
</dbReference>
<dbReference type="STRING" id="292415.Tbd_1904"/>
<comment type="function">
    <text evidence="1 7">PPIases accelerate the folding of proteins. It catalyzes the cis-trans isomerization of proline imidic peptide bonds in oligopeptides.</text>
</comment>
<dbReference type="AlphaFoldDB" id="Q3SHM9"/>
<keyword evidence="6 7" id="KW-0413">Isomerase</keyword>
<protein>
    <recommendedName>
        <fullName evidence="7">Peptidyl-prolyl cis-trans isomerase</fullName>
        <shortName evidence="7">PPIase</shortName>
        <ecNumber evidence="7">5.2.1.8</ecNumber>
    </recommendedName>
</protein>
<dbReference type="PIRSF" id="PIRSF001467">
    <property type="entry name" value="Peptidylpro_ismrse"/>
    <property type="match status" value="1"/>
</dbReference>
<evidence type="ECO:0000256" key="1">
    <source>
        <dbReference type="ARBA" id="ARBA00002388"/>
    </source>
</evidence>
<sequence>MVKLHTNHGTITLELDAEKAPKTVENFLQYVRDGFFDGTIFHRVIDGFMIQGGGFEPGLAQKPTRDAIENEASNGLKNDAYTVAMARTPNPNSATAQFFINVANNSFLNFTSPTPQGYGYAVFGKVVEGTDVVDKIKKVKTGSRGGHQDVPLEDVVITKAEII</sequence>
<keyword evidence="4" id="KW-0963">Cytoplasm</keyword>
<dbReference type="GO" id="GO:0003755">
    <property type="term" value="F:peptidyl-prolyl cis-trans isomerase activity"/>
    <property type="evidence" value="ECO:0007669"/>
    <property type="project" value="UniProtKB-UniRule"/>
</dbReference>
<dbReference type="SUPFAM" id="SSF50891">
    <property type="entry name" value="Cyclophilin-like"/>
    <property type="match status" value="1"/>
</dbReference>
<dbReference type="InterPro" id="IPR044665">
    <property type="entry name" value="E_coli_cyclophilin_A-like"/>
</dbReference>
<name>Q3SHM9_THIDA</name>
<dbReference type="RefSeq" id="WP_011312416.1">
    <property type="nucleotide sequence ID" value="NC_007404.1"/>
</dbReference>
<organism evidence="9 10">
    <name type="scientific">Thiobacillus denitrificans (strain ATCC 25259 / T1)</name>
    <dbReference type="NCBI Taxonomy" id="292415"/>
    <lineage>
        <taxon>Bacteria</taxon>
        <taxon>Pseudomonadati</taxon>
        <taxon>Pseudomonadota</taxon>
        <taxon>Betaproteobacteria</taxon>
        <taxon>Nitrosomonadales</taxon>
        <taxon>Thiobacillaceae</taxon>
        <taxon>Thiobacillus</taxon>
    </lineage>
</organism>
<comment type="subcellular location">
    <subcellularLocation>
        <location evidence="2">Cytoplasm</location>
    </subcellularLocation>
</comment>
<dbReference type="InterPro" id="IPR024936">
    <property type="entry name" value="Cyclophilin-type_PPIase"/>
</dbReference>
<dbReference type="PRINTS" id="PR00153">
    <property type="entry name" value="CSAPPISMRASE"/>
</dbReference>
<evidence type="ECO:0000259" key="8">
    <source>
        <dbReference type="PROSITE" id="PS50072"/>
    </source>
</evidence>
<dbReference type="InterPro" id="IPR029000">
    <property type="entry name" value="Cyclophilin-like_dom_sf"/>
</dbReference>
<dbReference type="EMBL" id="CP000116">
    <property type="protein sequence ID" value="AAZ97857.1"/>
    <property type="molecule type" value="Genomic_DNA"/>
</dbReference>
<dbReference type="PROSITE" id="PS00170">
    <property type="entry name" value="CSA_PPIASE_1"/>
    <property type="match status" value="1"/>
</dbReference>
<dbReference type="Pfam" id="PF00160">
    <property type="entry name" value="Pro_isomerase"/>
    <property type="match status" value="1"/>
</dbReference>